<accession>R1H3P3</accession>
<evidence type="ECO:0000313" key="7">
    <source>
        <dbReference type="Proteomes" id="UP000013526"/>
    </source>
</evidence>
<feature type="chain" id="PRO_5004361233" description="Periplasmic protein" evidence="5">
    <location>
        <begin position="25"/>
        <end position="137"/>
    </location>
</feature>
<dbReference type="CDD" id="cd09916">
    <property type="entry name" value="CpxP_like"/>
    <property type="match status" value="1"/>
</dbReference>
<evidence type="ECO:0000313" key="6">
    <source>
        <dbReference type="EMBL" id="EOD55226.1"/>
    </source>
</evidence>
<evidence type="ECO:0000256" key="4">
    <source>
        <dbReference type="ARBA" id="ARBA00022764"/>
    </source>
</evidence>
<keyword evidence="7" id="KW-1185">Reference proteome</keyword>
<keyword evidence="4" id="KW-0574">Periplasm</keyword>
<evidence type="ECO:0008006" key="8">
    <source>
        <dbReference type="Google" id="ProtNLM"/>
    </source>
</evidence>
<protein>
    <recommendedName>
        <fullName evidence="8">Periplasmic protein</fullName>
    </recommendedName>
</protein>
<keyword evidence="3 5" id="KW-0732">Signal</keyword>
<dbReference type="PANTHER" id="PTHR38102:SF1">
    <property type="entry name" value="PERIPLASMIC CHAPERONE SPY"/>
    <property type="match status" value="1"/>
</dbReference>
<comment type="caution">
    <text evidence="6">The sequence shown here is derived from an EMBL/GenBank/DDBJ whole genome shotgun (WGS) entry which is preliminary data.</text>
</comment>
<evidence type="ECO:0000256" key="3">
    <source>
        <dbReference type="ARBA" id="ARBA00022729"/>
    </source>
</evidence>
<dbReference type="Gene3D" id="1.20.120.1490">
    <property type="match status" value="1"/>
</dbReference>
<sequence length="137" mass="15215">MKITHSLSAITLSLSLVFAGTAMAQAPDPVNHGSIEEMIVKTLELTPDQVSKIKTIRAESDQQIAGIDKSKLSNQALQDAIKHGKWDDMAIRGELAEVGKVQQEVRYYRTKKIYEISKVLTPEQKVKLTEMLDSAPH</sequence>
<proteinExistence type="inferred from homology"/>
<organism evidence="6 7">
    <name type="scientific">Aeromonas molluscorum 848</name>
    <dbReference type="NCBI Taxonomy" id="1268236"/>
    <lineage>
        <taxon>Bacteria</taxon>
        <taxon>Pseudomonadati</taxon>
        <taxon>Pseudomonadota</taxon>
        <taxon>Gammaproteobacteria</taxon>
        <taxon>Aeromonadales</taxon>
        <taxon>Aeromonadaceae</taxon>
        <taxon>Aeromonas</taxon>
    </lineage>
</organism>
<dbReference type="EMBL" id="AQGQ01000056">
    <property type="protein sequence ID" value="EOD55226.1"/>
    <property type="molecule type" value="Genomic_DNA"/>
</dbReference>
<comment type="similarity">
    <text evidence="2">Belongs to the CpxP/Spy family.</text>
</comment>
<dbReference type="OrthoDB" id="6491232at2"/>
<dbReference type="AlphaFoldDB" id="R1H3P3"/>
<dbReference type="Proteomes" id="UP000013526">
    <property type="component" value="Unassembled WGS sequence"/>
</dbReference>
<dbReference type="Pfam" id="PF07813">
    <property type="entry name" value="LTXXQ"/>
    <property type="match status" value="1"/>
</dbReference>
<comment type="subcellular location">
    <subcellularLocation>
        <location evidence="1">Periplasm</location>
    </subcellularLocation>
</comment>
<gene>
    <name evidence="6" type="ORF">G113_10147</name>
</gene>
<evidence type="ECO:0000256" key="5">
    <source>
        <dbReference type="SAM" id="SignalP"/>
    </source>
</evidence>
<reference evidence="6 7" key="1">
    <citation type="journal article" date="2013" name="Genome Announc.">
        <title>Draft Genome Sequence of Aeromonas molluscorum Strain 848TT, Isolated from Bivalve Molluscs.</title>
        <authorList>
            <person name="Spataro N."/>
            <person name="Farfan M."/>
            <person name="Albarral V."/>
            <person name="Sanglas A."/>
            <person name="Loren J.G."/>
            <person name="Fuste M.C."/>
            <person name="Bosch E."/>
        </authorList>
    </citation>
    <scope>NUCLEOTIDE SEQUENCE [LARGE SCALE GENOMIC DNA]</scope>
    <source>
        <strain evidence="6 7">848</strain>
    </source>
</reference>
<feature type="signal peptide" evidence="5">
    <location>
        <begin position="1"/>
        <end position="24"/>
    </location>
</feature>
<dbReference type="PANTHER" id="PTHR38102">
    <property type="entry name" value="PERIPLASMIC CHAPERONE SPY"/>
    <property type="match status" value="1"/>
</dbReference>
<dbReference type="InterPro" id="IPR052211">
    <property type="entry name" value="Cpx_auxiliary_protein"/>
</dbReference>
<dbReference type="GO" id="GO:0030288">
    <property type="term" value="C:outer membrane-bounded periplasmic space"/>
    <property type="evidence" value="ECO:0007669"/>
    <property type="project" value="TreeGrafter"/>
</dbReference>
<evidence type="ECO:0000256" key="1">
    <source>
        <dbReference type="ARBA" id="ARBA00004418"/>
    </source>
</evidence>
<dbReference type="GO" id="GO:0051082">
    <property type="term" value="F:unfolded protein binding"/>
    <property type="evidence" value="ECO:0007669"/>
    <property type="project" value="TreeGrafter"/>
</dbReference>
<dbReference type="InterPro" id="IPR012899">
    <property type="entry name" value="LTXXQ"/>
</dbReference>
<dbReference type="RefSeq" id="WP_005900116.1">
    <property type="nucleotide sequence ID" value="NZ_AQGQ01000056.1"/>
</dbReference>
<evidence type="ECO:0000256" key="2">
    <source>
        <dbReference type="ARBA" id="ARBA00008441"/>
    </source>
</evidence>
<name>R1H3P3_9GAMM</name>
<dbReference type="PATRIC" id="fig|1268236.3.peg.2007"/>